<name>A0ABR4BMJ3_9LECA</name>
<accession>A0ABR4BMJ3</accession>
<gene>
    <name evidence="3" type="ORF">ABVK25_000314</name>
</gene>
<proteinExistence type="predicted"/>
<evidence type="ECO:0000256" key="1">
    <source>
        <dbReference type="SAM" id="MobiDB-lite"/>
    </source>
</evidence>
<reference evidence="3 4" key="1">
    <citation type="submission" date="2024-09" db="EMBL/GenBank/DDBJ databases">
        <title>Rethinking Asexuality: The Enigmatic Case of Functional Sexual Genes in Lepraria (Stereocaulaceae).</title>
        <authorList>
            <person name="Doellman M."/>
            <person name="Sun Y."/>
            <person name="Barcenas-Pena A."/>
            <person name="Lumbsch H.T."/>
            <person name="Grewe F."/>
        </authorList>
    </citation>
    <scope>NUCLEOTIDE SEQUENCE [LARGE SCALE GENOMIC DNA]</scope>
    <source>
        <strain evidence="3 4">Grewe 0041</strain>
    </source>
</reference>
<dbReference type="Pfam" id="PF25560">
    <property type="entry name" value="DUF7932"/>
    <property type="match status" value="1"/>
</dbReference>
<evidence type="ECO:0000313" key="4">
    <source>
        <dbReference type="Proteomes" id="UP001590951"/>
    </source>
</evidence>
<feature type="compositionally biased region" description="Gly residues" evidence="1">
    <location>
        <begin position="184"/>
        <end position="207"/>
    </location>
</feature>
<dbReference type="EMBL" id="JBHFEH010000001">
    <property type="protein sequence ID" value="KAL2059022.1"/>
    <property type="molecule type" value="Genomic_DNA"/>
</dbReference>
<comment type="caution">
    <text evidence="3">The sequence shown here is derived from an EMBL/GenBank/DDBJ whole genome shotgun (WGS) entry which is preliminary data.</text>
</comment>
<evidence type="ECO:0000313" key="3">
    <source>
        <dbReference type="EMBL" id="KAL2059022.1"/>
    </source>
</evidence>
<feature type="compositionally biased region" description="Basic and acidic residues" evidence="1">
    <location>
        <begin position="125"/>
        <end position="135"/>
    </location>
</feature>
<sequence>MSNEIRITVDGEDGAILSRNPGIRFVADNSNWALGRDDGNRDGSHGQNATPAIRGGSAGFMAVELWESNTIPEGIHARVLRHNARQRPPSSIEVPAKRDVMFSAIGGAGEAGNVGGDGQSGMDGIDGRPATREIDATPGTEGGNGGDAGQGTHGGNGGDGGTIEIHVDEDNTHLLLATNWDVQGGAGGAPGRHGQPGQGGKGGKGGAGHKWSELVGYRYDCTSRCIGQTDTSKSTSLVRAGSRVGSGAMALAAQLSRQMVQGGNLQTMIAQAALQWGALRQPRQNLNTGRCKCSGGPANVSCVGCEPIPIRIKFERVAALDGRDGRPGTSITTPLFAGVAGEEGTATIVVRMRDGRQQQYTSKYNLELVDFDIEDENGDGIFEPGEYIYIRRIRVRNNGGMPSPTCRIPITVRPSQWLEPVSNAEGQALIPSSIGAGEAVTLDDPIKVLIKLNRNPPPVGSLFLEQETLLVSAHMPWLNRQMPNFDHSRTVTIQYPMEFRGFNFLKTMAQGSTSRFAFELYNKSTKALGTATPSTRVVEVCSSFPPDCGTLLSPTNEWANEATQDVTNAAPTTGTSLSQAIRIRSDADSYRHVEIWMGLYLDDPIHEDGVEVVVETKLIQQINLRVQISSLHSYNPQSRFLLVTNSESTATRVQSIQNFINDNLEMELDRWNVSLYGGFEQPAEEGEDSPRNIISMYNGKSIIFLGDPFKFFGEGQRDITELCDVRTLAQASLHGTSYYFLGSSGHPPLQSLLERLVFPMPYSAANVVQSLPDSEEFCSREDLIQSITESKPISEPEFHVYTVPIEGRWYRFGKASTRSEVKKLAQYLRQQLPQERFLIAPMADSVGRGPDSTGLGPVQAQTNQQKQSKRSLGKLAILHGCPHEVSAIATEPRYGTSHRLDAFEKFMLIRTLPASMRIEILWTRSEIGTVGVQDEDSTSAFKYVFLSLLTDLNLEIHNFLHKARWPNKVKCSNNHQESRNFLLMHLPLLFKLLDHQNAKTSTRPPDHIIELLQQAEASCHPQKKRHISRTILMPLLQRRTHLRNLLRSTINAFLTRKSYTKKEITAFHSGASSLHSNLHSNQRNTGKVILRQVSEVTRKSHHRYERGHRTASTAVPRTMYCSEQQWRHQWQCIEDDGVRLAEETARARKELGRMILDVDVGEGGIELEG</sequence>
<keyword evidence="4" id="KW-1185">Reference proteome</keyword>
<dbReference type="Proteomes" id="UP001590951">
    <property type="component" value="Unassembled WGS sequence"/>
</dbReference>
<dbReference type="InterPro" id="IPR057692">
    <property type="entry name" value="DUF7932"/>
</dbReference>
<feature type="domain" description="DUF7932" evidence="2">
    <location>
        <begin position="365"/>
        <end position="495"/>
    </location>
</feature>
<feature type="region of interest" description="Disordered" evidence="1">
    <location>
        <begin position="109"/>
        <end position="165"/>
    </location>
</feature>
<protein>
    <recommendedName>
        <fullName evidence="2">DUF7932 domain-containing protein</fullName>
    </recommendedName>
</protein>
<organism evidence="3 4">
    <name type="scientific">Lepraria finkii</name>
    <dbReference type="NCBI Taxonomy" id="1340010"/>
    <lineage>
        <taxon>Eukaryota</taxon>
        <taxon>Fungi</taxon>
        <taxon>Dikarya</taxon>
        <taxon>Ascomycota</taxon>
        <taxon>Pezizomycotina</taxon>
        <taxon>Lecanoromycetes</taxon>
        <taxon>OSLEUM clade</taxon>
        <taxon>Lecanoromycetidae</taxon>
        <taxon>Lecanorales</taxon>
        <taxon>Lecanorineae</taxon>
        <taxon>Stereocaulaceae</taxon>
        <taxon>Lepraria</taxon>
    </lineage>
</organism>
<evidence type="ECO:0000259" key="2">
    <source>
        <dbReference type="Pfam" id="PF25560"/>
    </source>
</evidence>
<feature type="region of interest" description="Disordered" evidence="1">
    <location>
        <begin position="182"/>
        <end position="207"/>
    </location>
</feature>
<feature type="compositionally biased region" description="Gly residues" evidence="1">
    <location>
        <begin position="109"/>
        <end position="121"/>
    </location>
</feature>
<feature type="compositionally biased region" description="Gly residues" evidence="1">
    <location>
        <begin position="140"/>
        <end position="161"/>
    </location>
</feature>